<evidence type="ECO:0000313" key="2">
    <source>
        <dbReference type="EMBL" id="KGA99078.1"/>
    </source>
</evidence>
<gene>
    <name evidence="3" type="ORF">AJ85_12785</name>
    <name evidence="2" type="ORF">BALCAV_0200025</name>
</gene>
<evidence type="ECO:0000313" key="5">
    <source>
        <dbReference type="Proteomes" id="UP000297014"/>
    </source>
</evidence>
<feature type="transmembrane region" description="Helical" evidence="1">
    <location>
        <begin position="7"/>
        <end position="27"/>
    </location>
</feature>
<keyword evidence="1" id="KW-1133">Transmembrane helix</keyword>
<dbReference type="OrthoDB" id="2933525at2"/>
<keyword evidence="1" id="KW-0472">Membrane</keyword>
<proteinExistence type="predicted"/>
<dbReference type="eggNOG" id="ENOG5030DC9">
    <property type="taxonomic scope" value="Bacteria"/>
</dbReference>
<reference evidence="2 4" key="1">
    <citation type="journal article" date="2014" name="Genome Announc.">
        <title>Draft Genome Sequence of Bacillus alcalophilus AV1934, a Classic Alkaliphile Isolated from Human Feces in 1934.</title>
        <authorList>
            <person name="Attie O."/>
            <person name="Jayaprakash A."/>
            <person name="Shah H."/>
            <person name="Paulsen I.T."/>
            <person name="Morino M."/>
            <person name="Takahashi Y."/>
            <person name="Narumi I."/>
            <person name="Sachidanandam R."/>
            <person name="Satoh K."/>
            <person name="Ito M."/>
            <person name="Krulwich T.A."/>
        </authorList>
    </citation>
    <scope>NUCLEOTIDE SEQUENCE [LARGE SCALE GENOMIC DNA]</scope>
    <source>
        <strain evidence="2 4">AV1934</strain>
    </source>
</reference>
<dbReference type="STRING" id="1218173.BALCAV_0200025"/>
<sequence>MKKRQIWFISVTCFIFIAVWTIAFIQFSNHEQTNTLPIDEETTLEVAQLDDREEEPSEVEINVVESSKQEEDEQPISVSSNGKVDLRMFDFSDISTPDGVPIDGILKKVGLSK</sequence>
<evidence type="ECO:0000256" key="1">
    <source>
        <dbReference type="SAM" id="Phobius"/>
    </source>
</evidence>
<organism evidence="2 4">
    <name type="scientific">Alkalihalobacillus alcalophilus ATCC 27647 = CGMCC 1.3604</name>
    <dbReference type="NCBI Taxonomy" id="1218173"/>
    <lineage>
        <taxon>Bacteria</taxon>
        <taxon>Bacillati</taxon>
        <taxon>Bacillota</taxon>
        <taxon>Bacilli</taxon>
        <taxon>Bacillales</taxon>
        <taxon>Bacillaceae</taxon>
        <taxon>Alkalihalobacillus</taxon>
    </lineage>
</organism>
<dbReference type="Proteomes" id="UP000297014">
    <property type="component" value="Unassembled WGS sequence"/>
</dbReference>
<dbReference type="Proteomes" id="UP000002754">
    <property type="component" value="Unassembled WGS sequence"/>
</dbReference>
<protein>
    <submittedName>
        <fullName evidence="2">Uncharacterized protein</fullName>
    </submittedName>
</protein>
<keyword evidence="1" id="KW-0812">Transmembrane</keyword>
<dbReference type="AlphaFoldDB" id="A0A094WSM3"/>
<dbReference type="RefSeq" id="WP_003323265.1">
    <property type="nucleotide sequence ID" value="NZ_ALPT02000001.1"/>
</dbReference>
<comment type="caution">
    <text evidence="2">The sequence shown here is derived from an EMBL/GenBank/DDBJ whole genome shotgun (WGS) entry which is preliminary data.</text>
</comment>
<evidence type="ECO:0000313" key="3">
    <source>
        <dbReference type="EMBL" id="THG90111.1"/>
    </source>
</evidence>
<name>A0A094WSM3_ALKAL</name>
<keyword evidence="4" id="KW-1185">Reference proteome</keyword>
<evidence type="ECO:0000313" key="4">
    <source>
        <dbReference type="Proteomes" id="UP000002754"/>
    </source>
</evidence>
<reference evidence="3 5" key="2">
    <citation type="submission" date="2014-01" db="EMBL/GenBank/DDBJ databases">
        <title>Draft genome sequencing of Bacillus alcalophilus CGMCC 1.3604.</title>
        <authorList>
            <person name="Yang J."/>
            <person name="Diao L."/>
            <person name="Yang S."/>
        </authorList>
    </citation>
    <scope>NUCLEOTIDE SEQUENCE [LARGE SCALE GENOMIC DNA]</scope>
    <source>
        <strain evidence="3 5">CGMCC 1.3604</strain>
    </source>
</reference>
<dbReference type="EMBL" id="ALPT02000001">
    <property type="protein sequence ID" value="KGA99078.1"/>
    <property type="molecule type" value="Genomic_DNA"/>
</dbReference>
<accession>A0A094WSM3</accession>
<dbReference type="EMBL" id="JALP01000173">
    <property type="protein sequence ID" value="THG90111.1"/>
    <property type="molecule type" value="Genomic_DNA"/>
</dbReference>